<dbReference type="Proteomes" id="UP001194746">
    <property type="component" value="Unassembled WGS sequence"/>
</dbReference>
<protein>
    <submittedName>
        <fullName evidence="2">Uncharacterized protein</fullName>
    </submittedName>
</protein>
<gene>
    <name evidence="2" type="ORF">FE257_004360</name>
</gene>
<comment type="caution">
    <text evidence="2">The sequence shown here is derived from an EMBL/GenBank/DDBJ whole genome shotgun (WGS) entry which is preliminary data.</text>
</comment>
<accession>A0AAD4CAQ3</accession>
<proteinExistence type="predicted"/>
<organism evidence="2 3">
    <name type="scientific">Aspergillus nanangensis</name>
    <dbReference type="NCBI Taxonomy" id="2582783"/>
    <lineage>
        <taxon>Eukaryota</taxon>
        <taxon>Fungi</taxon>
        <taxon>Dikarya</taxon>
        <taxon>Ascomycota</taxon>
        <taxon>Pezizomycotina</taxon>
        <taxon>Eurotiomycetes</taxon>
        <taxon>Eurotiomycetidae</taxon>
        <taxon>Eurotiales</taxon>
        <taxon>Aspergillaceae</taxon>
        <taxon>Aspergillus</taxon>
        <taxon>Aspergillus subgen. Circumdati</taxon>
    </lineage>
</organism>
<evidence type="ECO:0000313" key="2">
    <source>
        <dbReference type="EMBL" id="KAF9882990.1"/>
    </source>
</evidence>
<feature type="region of interest" description="Disordered" evidence="1">
    <location>
        <begin position="32"/>
        <end position="55"/>
    </location>
</feature>
<feature type="region of interest" description="Disordered" evidence="1">
    <location>
        <begin position="497"/>
        <end position="525"/>
    </location>
</feature>
<evidence type="ECO:0000256" key="1">
    <source>
        <dbReference type="SAM" id="MobiDB-lite"/>
    </source>
</evidence>
<dbReference type="AlphaFoldDB" id="A0AAD4CAQ3"/>
<sequence length="525" mass="59900">MVSTEEPSFTQTLEALLPPLSPGLALLEHEDDTIIDNPSPPPDRPRDMSPPEPGEDICTLARVLADQLYQHHGCCHQCHEQQHTAHQEAHPVHTALAGYLEQINPDGDFPDVLGSPTIATRGSNLAEQVTPERKQQIYCEVDPQQPHTLPTHLFRPPFEPILVQYLDSNGRAHRVHRPLYQVPHYTFGRLIGFEDISMYLLFPRLYRENQQSSRLLDQHFKQWMDDILLPIINRGYSGDLVQHYPSSFDHSRRNATARGVEMRSQRVDPVAREQCLFYFLPPEALATIWEQILEATQRPGYHHFQDLQILIEGKNLKTLTKANTLLDLIEGFQGHWQRAINESYLSDLFFYDLGKETCLPATFDHPDSQPHTLLWRRCCLDAYSQWIHRQQLSDAPQAHEQFYSMSLLQDTGSMTLETRRSSPQRQSGLLYSQFYASVKEIFTAGNTYPFTNSGMETLALDPKLRKTWQTVGDPRPNSILRALDLLARPLVRSGRARVLPPPPVRAPKNISHPTPPHLTPAAGLV</sequence>
<reference evidence="2" key="1">
    <citation type="journal article" date="2019" name="Beilstein J. Org. Chem.">
        <title>Nanangenines: drimane sesquiterpenoids as the dominant metabolite cohort of a novel Australian fungus, Aspergillus nanangensis.</title>
        <authorList>
            <person name="Lacey H.J."/>
            <person name="Gilchrist C.L.M."/>
            <person name="Crombie A."/>
            <person name="Kalaitzis J.A."/>
            <person name="Vuong D."/>
            <person name="Rutledge P.J."/>
            <person name="Turner P."/>
            <person name="Pitt J.I."/>
            <person name="Lacey E."/>
            <person name="Chooi Y.H."/>
            <person name="Piggott A.M."/>
        </authorList>
    </citation>
    <scope>NUCLEOTIDE SEQUENCE</scope>
    <source>
        <strain evidence="2">MST-FP2251</strain>
    </source>
</reference>
<keyword evidence="3" id="KW-1185">Reference proteome</keyword>
<name>A0AAD4CAQ3_ASPNN</name>
<reference evidence="2" key="2">
    <citation type="submission" date="2020-02" db="EMBL/GenBank/DDBJ databases">
        <authorList>
            <person name="Gilchrist C.L.M."/>
            <person name="Chooi Y.-H."/>
        </authorList>
    </citation>
    <scope>NUCLEOTIDE SEQUENCE</scope>
    <source>
        <strain evidence="2">MST-FP2251</strain>
    </source>
</reference>
<dbReference type="EMBL" id="VCAU01000195">
    <property type="protein sequence ID" value="KAF9882990.1"/>
    <property type="molecule type" value="Genomic_DNA"/>
</dbReference>
<evidence type="ECO:0000313" key="3">
    <source>
        <dbReference type="Proteomes" id="UP001194746"/>
    </source>
</evidence>